<evidence type="ECO:0000313" key="1">
    <source>
        <dbReference type="EMBL" id="EKD29928.1"/>
    </source>
</evidence>
<comment type="caution">
    <text evidence="1">The sequence shown here is derived from an EMBL/GenBank/DDBJ whole genome shotgun (WGS) entry which is preliminary data.</text>
</comment>
<gene>
    <name evidence="1" type="ORF">ACD_78C00208G0001</name>
</gene>
<accession>K1YC84</accession>
<organism evidence="1">
    <name type="scientific">uncultured bacterium</name>
    <name type="common">gcode 4</name>
    <dbReference type="NCBI Taxonomy" id="1234023"/>
    <lineage>
        <taxon>Bacteria</taxon>
        <taxon>environmental samples</taxon>
    </lineage>
</organism>
<protein>
    <submittedName>
        <fullName evidence="1">Uncharacterized protein</fullName>
    </submittedName>
</protein>
<feature type="non-terminal residue" evidence="1">
    <location>
        <position position="43"/>
    </location>
</feature>
<reference evidence="1" key="1">
    <citation type="journal article" date="2012" name="Science">
        <title>Fermentation, hydrogen, and sulfur metabolism in multiple uncultivated bacterial phyla.</title>
        <authorList>
            <person name="Wrighton K.C."/>
            <person name="Thomas B.C."/>
            <person name="Sharon I."/>
            <person name="Miller C.S."/>
            <person name="Castelle C.J."/>
            <person name="VerBerkmoes N.C."/>
            <person name="Wilkins M.J."/>
            <person name="Hettich R.L."/>
            <person name="Lipton M.S."/>
            <person name="Williams K.H."/>
            <person name="Long P.E."/>
            <person name="Banfield J.F."/>
        </authorList>
    </citation>
    <scope>NUCLEOTIDE SEQUENCE [LARGE SCALE GENOMIC DNA]</scope>
</reference>
<proteinExistence type="predicted"/>
<dbReference type="AlphaFoldDB" id="K1YC84"/>
<name>K1YC84_9BACT</name>
<dbReference type="EMBL" id="AMFJ01034208">
    <property type="protein sequence ID" value="EKD29928.1"/>
    <property type="molecule type" value="Genomic_DNA"/>
</dbReference>
<sequence length="43" mass="5106">MEQFGFIMEVYGLKNYKFKNEKTFAFFSIPPIIPRVCTRPDCV</sequence>